<evidence type="ECO:0000259" key="1">
    <source>
        <dbReference type="Pfam" id="PF01523"/>
    </source>
</evidence>
<feature type="domain" description="Metalloprotease TldD/E C-terminal" evidence="2">
    <location>
        <begin position="221"/>
        <end position="433"/>
    </location>
</feature>
<dbReference type="Pfam" id="PF19289">
    <property type="entry name" value="PmbA_TldD_3rd"/>
    <property type="match status" value="1"/>
</dbReference>
<dbReference type="EMBL" id="SUTG01000009">
    <property type="protein sequence ID" value="MBE6512129.1"/>
    <property type="molecule type" value="Genomic_DNA"/>
</dbReference>
<evidence type="ECO:0000259" key="2">
    <source>
        <dbReference type="Pfam" id="PF19289"/>
    </source>
</evidence>
<dbReference type="Gene3D" id="3.30.2290.10">
    <property type="entry name" value="PmbA/TldD superfamily"/>
    <property type="match status" value="1"/>
</dbReference>
<evidence type="ECO:0000313" key="5">
    <source>
        <dbReference type="Proteomes" id="UP000732619"/>
    </source>
</evidence>
<dbReference type="Pfam" id="PF01523">
    <property type="entry name" value="PmbA_TldD_1st"/>
    <property type="match status" value="1"/>
</dbReference>
<feature type="domain" description="Metalloprotease TldD/E central" evidence="3">
    <location>
        <begin position="109"/>
        <end position="210"/>
    </location>
</feature>
<evidence type="ECO:0000259" key="3">
    <source>
        <dbReference type="Pfam" id="PF19290"/>
    </source>
</evidence>
<dbReference type="Pfam" id="PF19290">
    <property type="entry name" value="PmbA_TldD_2nd"/>
    <property type="match status" value="1"/>
</dbReference>
<dbReference type="InterPro" id="IPR047657">
    <property type="entry name" value="PmbA"/>
</dbReference>
<dbReference type="GO" id="GO:0005829">
    <property type="term" value="C:cytosol"/>
    <property type="evidence" value="ECO:0007669"/>
    <property type="project" value="TreeGrafter"/>
</dbReference>
<dbReference type="PANTHER" id="PTHR43421">
    <property type="entry name" value="METALLOPROTEASE PMBA"/>
    <property type="match status" value="1"/>
</dbReference>
<dbReference type="Proteomes" id="UP000732619">
    <property type="component" value="Unassembled WGS sequence"/>
</dbReference>
<dbReference type="InterPro" id="IPR045569">
    <property type="entry name" value="Metalloprtase-TldD/E_C"/>
</dbReference>
<dbReference type="PANTHER" id="PTHR43421:SF1">
    <property type="entry name" value="METALLOPROTEASE PMBA"/>
    <property type="match status" value="1"/>
</dbReference>
<dbReference type="SUPFAM" id="SSF111283">
    <property type="entry name" value="Putative modulator of DNA gyrase, PmbA/TldD"/>
    <property type="match status" value="1"/>
</dbReference>
<comment type="caution">
    <text evidence="4">The sequence shown here is derived from an EMBL/GenBank/DDBJ whole genome shotgun (WGS) entry which is preliminary data.</text>
</comment>
<dbReference type="InterPro" id="IPR035068">
    <property type="entry name" value="TldD/PmbA_N"/>
</dbReference>
<dbReference type="InterPro" id="IPR036059">
    <property type="entry name" value="TldD/PmbA_sf"/>
</dbReference>
<evidence type="ECO:0000313" key="4">
    <source>
        <dbReference type="EMBL" id="MBE6512129.1"/>
    </source>
</evidence>
<dbReference type="AlphaFoldDB" id="A0A8T3VWU6"/>
<dbReference type="InterPro" id="IPR045570">
    <property type="entry name" value="Metalloprtase-TldD/E_cen_dom"/>
</dbReference>
<organism evidence="4 5">
    <name type="scientific">Methanobrevibacter olleyae</name>
    <dbReference type="NCBI Taxonomy" id="294671"/>
    <lineage>
        <taxon>Archaea</taxon>
        <taxon>Methanobacteriati</taxon>
        <taxon>Methanobacteriota</taxon>
        <taxon>Methanomada group</taxon>
        <taxon>Methanobacteria</taxon>
        <taxon>Methanobacteriales</taxon>
        <taxon>Methanobacteriaceae</taxon>
        <taxon>Methanobrevibacter</taxon>
    </lineage>
</organism>
<dbReference type="GO" id="GO:0006508">
    <property type="term" value="P:proteolysis"/>
    <property type="evidence" value="ECO:0007669"/>
    <property type="project" value="InterPro"/>
</dbReference>
<dbReference type="InterPro" id="IPR002510">
    <property type="entry name" value="Metalloprtase-TldD/E_N"/>
</dbReference>
<feature type="domain" description="Metalloprotease TldD/E N-terminal" evidence="1">
    <location>
        <begin position="20"/>
        <end position="80"/>
    </location>
</feature>
<gene>
    <name evidence="4" type="ORF">E7Z75_03105</name>
</gene>
<accession>A0A8T3VWU6</accession>
<dbReference type="GO" id="GO:0008237">
    <property type="term" value="F:metallopeptidase activity"/>
    <property type="evidence" value="ECO:0007669"/>
    <property type="project" value="InterPro"/>
</dbReference>
<name>A0A8T3VWU6_METOL</name>
<proteinExistence type="predicted"/>
<reference evidence="4" key="1">
    <citation type="submission" date="2019-04" db="EMBL/GenBank/DDBJ databases">
        <title>Evolution of Biomass-Degrading Anaerobic Consortia Revealed by Metagenomics.</title>
        <authorList>
            <person name="Peng X."/>
        </authorList>
    </citation>
    <scope>NUCLEOTIDE SEQUENCE</scope>
    <source>
        <strain evidence="4">SIG14</strain>
    </source>
</reference>
<sequence>MLYELAEEAKREISKYSDNYEIYLENTELLQLDSQKTDLNFAKEEISLGIGIRVIKDGSVGFAFTSDMGEIAKTCENAYLNSKLNSKDENFSFAEVQKLPKIKGTFDKKFQEIDLDELTSSLKSVLNCIEDNGCQTTSGGFSAAEGEVLIVNSNGVEAHDKSTGFSLGVSINALRDGDLATAYDSVSSCLYDLDGIKLAEDLCDLAKSSLDGEHIETSDKDVILDYHAVTGLLSTFMSGFSADNVQRGRSRLAGKIGEKIVTEGLSIYDDGTVDGGLNSAVSDDEGTASRRTALVECGVLKGYLYDIYTANKDGVKSTSNGFRGSYAGTPSVSGSNIIFDFKDHVMEDEINDAFLVTDVLGAHTANPITGDFSVEASNSFLIDKGVKKPIKKAMISGNIYDLLGDAVAVGEETKQRGSFIIPKLLLHDVRVVGN</sequence>
<protein>
    <submittedName>
        <fullName evidence="4">TldD/PmbA family protein</fullName>
    </submittedName>
</protein>